<accession>A0ABD4JK12</accession>
<gene>
    <name evidence="1" type="ORF">CCAL12919_06040</name>
</gene>
<dbReference type="EMBL" id="JADBHS010000010">
    <property type="protein sequence ID" value="MBE2986692.1"/>
    <property type="molecule type" value="Genomic_DNA"/>
</dbReference>
<organism evidence="1 2">
    <name type="scientific">Campylobacter californiensis</name>
    <dbReference type="NCBI Taxonomy" id="1032243"/>
    <lineage>
        <taxon>Bacteria</taxon>
        <taxon>Pseudomonadati</taxon>
        <taxon>Campylobacterota</taxon>
        <taxon>Epsilonproteobacteria</taxon>
        <taxon>Campylobacterales</taxon>
        <taxon>Campylobacteraceae</taxon>
        <taxon>Campylobacter</taxon>
    </lineage>
</organism>
<name>A0ABD4JK12_9BACT</name>
<reference evidence="1 2" key="1">
    <citation type="submission" date="2020-10" db="EMBL/GenBank/DDBJ databases">
        <title>Campylobacter californiensis sp. nov. isolated from cattle and feral swine in California.</title>
        <authorList>
            <person name="Miller W.G."/>
        </authorList>
    </citation>
    <scope>NUCLEOTIDE SEQUENCE [LARGE SCALE GENOMIC DNA]</scope>
    <source>
        <strain evidence="1 2">RM12919</strain>
    </source>
</reference>
<dbReference type="SUPFAM" id="SSF56954">
    <property type="entry name" value="Outer membrane efflux proteins (OEP)"/>
    <property type="match status" value="1"/>
</dbReference>
<dbReference type="AlphaFoldDB" id="A0ABD4JK12"/>
<sequence>MKILFGFGILWLFVSVAWSGNLPQLIALGQNATHESRLKFGKNQKFKDPKNRLNFSLNGRYTLAPDDSGGYKTKTGNLTTRLEYLLFDSGASRARDQIAIHSDILQYYKNAKSLNLTALQIGRIYFNAIALDDIIKLESELIKMLDPLLDEASFWVEFGDISSDEFDLLKNTLAHFAKEADEIGFRRFELLTHVNLLGDGEIDFIAGSSFKMPKFGLVTSGKAESNLQLNLAAKQSATEEQSKLMLKIYFKDTQGFDIDSFRLDKRTGKELVSGYLAANRPMLEFSWKLPNQSSSKERQIRRIEEQRSALEFNDEIMLNKQRLDELKDRIVVLETRIFIDESKHARVIEELSRAIQRYAVGNMSADKMVILLEGIFENSANFILNVSELEISKMQWYFERGERLVDQIL</sequence>
<dbReference type="Proteomes" id="UP001318760">
    <property type="component" value="Unassembled WGS sequence"/>
</dbReference>
<comment type="caution">
    <text evidence="1">The sequence shown here is derived from an EMBL/GenBank/DDBJ whole genome shotgun (WGS) entry which is preliminary data.</text>
</comment>
<evidence type="ECO:0000313" key="1">
    <source>
        <dbReference type="EMBL" id="MBE2986692.1"/>
    </source>
</evidence>
<dbReference type="RefSeq" id="WP_336613589.1">
    <property type="nucleotide sequence ID" value="NZ_JADBHS010000010.1"/>
</dbReference>
<evidence type="ECO:0000313" key="2">
    <source>
        <dbReference type="Proteomes" id="UP001318760"/>
    </source>
</evidence>
<protein>
    <submittedName>
        <fullName evidence="1">Uncharacterized protein</fullName>
    </submittedName>
</protein>
<proteinExistence type="predicted"/>